<dbReference type="Gene3D" id="3.30.1490.20">
    <property type="entry name" value="ATP-grasp fold, A domain"/>
    <property type="match status" value="2"/>
</dbReference>
<proteinExistence type="inferred from homology"/>
<dbReference type="EMBL" id="CP126655">
    <property type="protein sequence ID" value="WJZ92906.1"/>
    <property type="molecule type" value="Genomic_DNA"/>
</dbReference>
<name>A0ABY9CEJ0_VITVI</name>
<keyword evidence="4 8" id="KW-0067">ATP-binding</keyword>
<keyword evidence="7" id="KW-0961">Cell wall biogenesis/degradation</keyword>
<feature type="transmembrane region" description="Helical" evidence="9">
    <location>
        <begin position="1008"/>
        <end position="1035"/>
    </location>
</feature>
<evidence type="ECO:0000259" key="10">
    <source>
        <dbReference type="PROSITE" id="PS50975"/>
    </source>
</evidence>
<keyword evidence="9" id="KW-1133">Transmembrane helix</keyword>
<dbReference type="InterPro" id="IPR016185">
    <property type="entry name" value="PreATP-grasp_dom_sf"/>
</dbReference>
<dbReference type="SUPFAM" id="SSF52440">
    <property type="entry name" value="PreATP-grasp domain"/>
    <property type="match status" value="2"/>
</dbReference>
<dbReference type="PANTHER" id="PTHR23132">
    <property type="entry name" value="D-ALANINE--D-ALANINE LIGASE"/>
    <property type="match status" value="1"/>
</dbReference>
<keyword evidence="9" id="KW-0812">Transmembrane</keyword>
<evidence type="ECO:0000313" key="12">
    <source>
        <dbReference type="Proteomes" id="UP001227230"/>
    </source>
</evidence>
<dbReference type="SUPFAM" id="SSF56059">
    <property type="entry name" value="Glutathione synthetase ATP-binding domain-like"/>
    <property type="match status" value="2"/>
</dbReference>
<evidence type="ECO:0000256" key="4">
    <source>
        <dbReference type="ARBA" id="ARBA00022840"/>
    </source>
</evidence>
<comment type="similarity">
    <text evidence="1">Belongs to the D-alanine--D-alanine ligase family.</text>
</comment>
<dbReference type="Pfam" id="PF01820">
    <property type="entry name" value="Dala_Dala_lig_N"/>
    <property type="match status" value="2"/>
</dbReference>
<accession>A0ABY9CEJ0</accession>
<evidence type="ECO:0000256" key="9">
    <source>
        <dbReference type="SAM" id="Phobius"/>
    </source>
</evidence>
<feature type="transmembrane region" description="Helical" evidence="9">
    <location>
        <begin position="1109"/>
        <end position="1131"/>
    </location>
</feature>
<evidence type="ECO:0000256" key="2">
    <source>
        <dbReference type="ARBA" id="ARBA00022598"/>
    </source>
</evidence>
<dbReference type="InterPro" id="IPR021369">
    <property type="entry name" value="DUF2985"/>
</dbReference>
<dbReference type="InterPro" id="IPR011761">
    <property type="entry name" value="ATP-grasp"/>
</dbReference>
<keyword evidence="5" id="KW-0133">Cell shape</keyword>
<dbReference type="Pfam" id="PF07478">
    <property type="entry name" value="Dala_Dala_lig_C"/>
    <property type="match status" value="2"/>
</dbReference>
<evidence type="ECO:0000256" key="6">
    <source>
        <dbReference type="ARBA" id="ARBA00022984"/>
    </source>
</evidence>
<sequence>MSSLSQSLSLCQPRRRRENLRLLSQTHSVAIPSGMSNSVKNCSLARCSGVGVVRAATEVVVDDPVVREGGKEKGRVLRVGVICGGPSAERGISLNSARSVIDHIQGDDLLVSCYYIDCNLNAYAISPAQVYSNTPTDFDFKLESLAQGFRSLSDFAEHLAASVDIVFPVIHGRFGEDGGIQELLEKSNIPFVGTRSNECRQAFDKYDSSLELDRQGFVTLPNFLVQGSHSNESELSKWFAENHLDTNSGKVVVKPTRAGSSIGVTVAYGVADSLKKANEIIAEGIDDRVLVEIFLEGGSEFTAIVLDVGSGFDCHPVVLLPTEVEIQLHDNADMREKDAIFNYRRKYLPTQQVAYHTPPRFPMDVIGSIREGASLLFQRLGLHDFARIDGWFLPSSILIPSASEKKLGRTKSGTVIFTDINLISGMEQTSFLFQQASKVGFSHSNILRSIIQRACLRFPNLASYTSLSNLLPRRSKSSQLIEAFPKTKDVRKVFVIFGGDTSERQVSLMSGTNVWLNLQAFNDLEVIPCLLAPTSGYSSKTDMDEKELDVRMKTIWTLPYSLVLRHTTEEVLAACIEAIEPDRAALTSELRNQVMNDLMEGLKKQHWFTGFDLADEPPVRYSVEQWVKLAKEVQATVFIAVHGGMGEDGTLQFLLEAGGVPYTGPGVETSKICMDKVATSLALNHLEKFGVLTINKKVLRKEDLLNAPVHDIWHDLTSKLQSETLCVKPARDGCSTGVARLCCLEDLAVYVKALEECFLRIPSNSLSKAHGVIEMPSPPPELLIFEPFIETDEIIVSSNAVNDTANRLIWEGHSRWVEVTVGVVGKRGSMHSLTPSVTVKESGDILSLEEKFQGGTGINLTPPPLSIISKAALESCKQRIELIANTLQLEGFSRIDAFVNVDSGEVLIIEVNTVPGMTPSTVLIHQALAEEPPMYPHRFFRTLLDLGSERLAPPSANLQEVEEDRHEISRSMPSTHNEDLPEHSNVVRPRKTNRDSMCKRCREWIRSLFNIAFLLGKICVAMSGLLLVLIVTGMLNRVLPEKDQRDAWVEVNNQILNALFTLMSLYQHPQRLHYLILLCRWKPKDISRLRKEYCKNGTQKPHEWGHMMVVVLLLNLNCIAQYVLCGLNLGFNRHNRPTVVVSICMAFAVGSGTIAGLYSNFSPLRSTMFSKFHLIEERSKQDGKSI</sequence>
<dbReference type="InterPro" id="IPR013815">
    <property type="entry name" value="ATP_grasp_subdomain_1"/>
</dbReference>
<dbReference type="InterPro" id="IPR011127">
    <property type="entry name" value="Dala_Dala_lig_N"/>
</dbReference>
<dbReference type="InterPro" id="IPR011095">
    <property type="entry name" value="Dala_Dala_lig_C"/>
</dbReference>
<feature type="domain" description="ATP-grasp" evidence="10">
    <location>
        <begin position="209"/>
        <end position="452"/>
    </location>
</feature>
<dbReference type="InterPro" id="IPR000291">
    <property type="entry name" value="D-Ala_lig_Van_CS"/>
</dbReference>
<dbReference type="Pfam" id="PF11204">
    <property type="entry name" value="DUF2985"/>
    <property type="match status" value="1"/>
</dbReference>
<dbReference type="PANTHER" id="PTHR23132:SF0">
    <property type="entry name" value="D-ALANINE-D-ALANINE LIGASE FAMILY"/>
    <property type="match status" value="1"/>
</dbReference>
<dbReference type="Gene3D" id="3.30.470.20">
    <property type="entry name" value="ATP-grasp fold, B domain"/>
    <property type="match status" value="3"/>
</dbReference>
<evidence type="ECO:0000256" key="1">
    <source>
        <dbReference type="ARBA" id="ARBA00010871"/>
    </source>
</evidence>
<evidence type="ECO:0000313" key="11">
    <source>
        <dbReference type="EMBL" id="WJZ92906.1"/>
    </source>
</evidence>
<keyword evidence="2" id="KW-0436">Ligase</keyword>
<protein>
    <recommendedName>
        <fullName evidence="10">ATP-grasp domain-containing protein</fullName>
    </recommendedName>
</protein>
<evidence type="ECO:0000256" key="8">
    <source>
        <dbReference type="PROSITE-ProRule" id="PRU00409"/>
    </source>
</evidence>
<dbReference type="PROSITE" id="PS00844">
    <property type="entry name" value="DALA_DALA_LIGASE_2"/>
    <property type="match status" value="1"/>
</dbReference>
<keyword evidence="9" id="KW-0472">Membrane</keyword>
<keyword evidence="12" id="KW-1185">Reference proteome</keyword>
<gene>
    <name evidence="11" type="ORF">VitviT2T_011877</name>
</gene>
<keyword evidence="6" id="KW-0573">Peptidoglycan synthesis</keyword>
<organism evidence="11 12">
    <name type="scientific">Vitis vinifera</name>
    <name type="common">Grape</name>
    <dbReference type="NCBI Taxonomy" id="29760"/>
    <lineage>
        <taxon>Eukaryota</taxon>
        <taxon>Viridiplantae</taxon>
        <taxon>Streptophyta</taxon>
        <taxon>Embryophyta</taxon>
        <taxon>Tracheophyta</taxon>
        <taxon>Spermatophyta</taxon>
        <taxon>Magnoliopsida</taxon>
        <taxon>eudicotyledons</taxon>
        <taxon>Gunneridae</taxon>
        <taxon>Pentapetalae</taxon>
        <taxon>rosids</taxon>
        <taxon>Vitales</taxon>
        <taxon>Vitaceae</taxon>
        <taxon>Viteae</taxon>
        <taxon>Vitis</taxon>
    </lineage>
</organism>
<evidence type="ECO:0000256" key="7">
    <source>
        <dbReference type="ARBA" id="ARBA00023316"/>
    </source>
</evidence>
<dbReference type="Gene3D" id="3.40.50.20">
    <property type="match status" value="2"/>
</dbReference>
<dbReference type="PROSITE" id="PS50975">
    <property type="entry name" value="ATP_GRASP"/>
    <property type="match status" value="2"/>
</dbReference>
<evidence type="ECO:0000256" key="3">
    <source>
        <dbReference type="ARBA" id="ARBA00022741"/>
    </source>
</evidence>
<reference evidence="11 12" key="1">
    <citation type="journal article" date="2023" name="Hortic Res">
        <title>The complete reference genome for grapevine (Vitis vinifera L.) genetics and breeding.</title>
        <authorList>
            <person name="Shi X."/>
            <person name="Cao S."/>
            <person name="Wang X."/>
            <person name="Huang S."/>
            <person name="Wang Y."/>
            <person name="Liu Z."/>
            <person name="Liu W."/>
            <person name="Leng X."/>
            <person name="Peng Y."/>
            <person name="Wang N."/>
            <person name="Wang Y."/>
            <person name="Ma Z."/>
            <person name="Xu X."/>
            <person name="Zhang F."/>
            <person name="Xue H."/>
            <person name="Zhong H."/>
            <person name="Wang Y."/>
            <person name="Zhang K."/>
            <person name="Velt A."/>
            <person name="Avia K."/>
            <person name="Holtgrawe D."/>
            <person name="Grimplet J."/>
            <person name="Matus J.T."/>
            <person name="Ware D."/>
            <person name="Wu X."/>
            <person name="Wang H."/>
            <person name="Liu C."/>
            <person name="Fang Y."/>
            <person name="Rustenholz C."/>
            <person name="Cheng Z."/>
            <person name="Xiao H."/>
            <person name="Zhou Y."/>
        </authorList>
    </citation>
    <scope>NUCLEOTIDE SEQUENCE [LARGE SCALE GENOMIC DNA]</scope>
    <source>
        <strain evidence="12">cv. Pinot noir / PN40024</strain>
        <tissue evidence="11">Leaf</tissue>
    </source>
</reference>
<evidence type="ECO:0000256" key="5">
    <source>
        <dbReference type="ARBA" id="ARBA00022960"/>
    </source>
</evidence>
<feature type="transmembrane region" description="Helical" evidence="9">
    <location>
        <begin position="1137"/>
        <end position="1158"/>
    </location>
</feature>
<feature type="domain" description="ATP-grasp" evidence="10">
    <location>
        <begin position="683"/>
        <end position="941"/>
    </location>
</feature>
<keyword evidence="3 8" id="KW-0547">Nucleotide-binding</keyword>
<dbReference type="Proteomes" id="UP001227230">
    <property type="component" value="Chromosome 8"/>
</dbReference>